<reference evidence="2" key="1">
    <citation type="submission" date="2021-02" db="EMBL/GenBank/DDBJ databases">
        <authorList>
            <person name="Nowell W R."/>
        </authorList>
    </citation>
    <scope>NUCLEOTIDE SEQUENCE</scope>
</reference>
<sequence length="210" mass="24653">MKLDLSLKYPENICVAQEIFDQIESLSVLERTIPELKKSKEAMIKRFLEYVQATFDRIQVALSLQDINVYQMKKELKNLEQIKQEYENQHPASMFLRKQNFSDISQLNAKLEELKQSHTSECAEAKIEQGKIESQLTELRSINDKYDDLCLSTGEQDECKQNKKTNAQADNYLISTKYSNIDNVREAIIRNETFRVDLLQTLKEQRTKYE</sequence>
<evidence type="ECO:0000256" key="1">
    <source>
        <dbReference type="SAM" id="Coils"/>
    </source>
</evidence>
<dbReference type="EMBL" id="CAJOBO010004206">
    <property type="protein sequence ID" value="CAF4514821.1"/>
    <property type="molecule type" value="Genomic_DNA"/>
</dbReference>
<name>A0A820WF03_9BILA</name>
<evidence type="ECO:0000313" key="3">
    <source>
        <dbReference type="Proteomes" id="UP000663851"/>
    </source>
</evidence>
<keyword evidence="1" id="KW-0175">Coiled coil</keyword>
<organism evidence="2 3">
    <name type="scientific">Rotaria socialis</name>
    <dbReference type="NCBI Taxonomy" id="392032"/>
    <lineage>
        <taxon>Eukaryota</taxon>
        <taxon>Metazoa</taxon>
        <taxon>Spiralia</taxon>
        <taxon>Gnathifera</taxon>
        <taxon>Rotifera</taxon>
        <taxon>Eurotatoria</taxon>
        <taxon>Bdelloidea</taxon>
        <taxon>Philodinida</taxon>
        <taxon>Philodinidae</taxon>
        <taxon>Rotaria</taxon>
    </lineage>
</organism>
<evidence type="ECO:0000313" key="2">
    <source>
        <dbReference type="EMBL" id="CAF4514821.1"/>
    </source>
</evidence>
<dbReference type="Proteomes" id="UP000663851">
    <property type="component" value="Unassembled WGS sequence"/>
</dbReference>
<comment type="caution">
    <text evidence="2">The sequence shown here is derived from an EMBL/GenBank/DDBJ whole genome shotgun (WGS) entry which is preliminary data.</text>
</comment>
<gene>
    <name evidence="2" type="ORF">HFQ381_LOCUS28726</name>
</gene>
<dbReference type="AlphaFoldDB" id="A0A820WF03"/>
<accession>A0A820WF03</accession>
<feature type="coiled-coil region" evidence="1">
    <location>
        <begin position="69"/>
        <end position="128"/>
    </location>
</feature>
<proteinExistence type="predicted"/>
<protein>
    <submittedName>
        <fullName evidence="2">Uncharacterized protein</fullName>
    </submittedName>
</protein>